<evidence type="ECO:0000313" key="2">
    <source>
        <dbReference type="EMBL" id="NHC37961.1"/>
    </source>
</evidence>
<feature type="compositionally biased region" description="Basic and acidic residues" evidence="1">
    <location>
        <begin position="11"/>
        <end position="21"/>
    </location>
</feature>
<sequence length="62" mass="7006">MREQGAGSREQGLRELGELRKLREKKHSPRTTHHAPLSFPTPDSRLSPPHSSFKSEGENTDL</sequence>
<evidence type="ECO:0000256" key="1">
    <source>
        <dbReference type="SAM" id="MobiDB-lite"/>
    </source>
</evidence>
<dbReference type="EMBL" id="JTJC03000017">
    <property type="protein sequence ID" value="NHC37961.1"/>
    <property type="molecule type" value="Genomic_DNA"/>
</dbReference>
<feature type="region of interest" description="Disordered" evidence="1">
    <location>
        <begin position="1"/>
        <end position="62"/>
    </location>
</feature>
<evidence type="ECO:0000313" key="3">
    <source>
        <dbReference type="Proteomes" id="UP000031532"/>
    </source>
</evidence>
<comment type="caution">
    <text evidence="2">The sequence shown here is derived from an EMBL/GenBank/DDBJ whole genome shotgun (WGS) entry which is preliminary data.</text>
</comment>
<name>A0A9X5E9W8_9CYAN</name>
<dbReference type="AlphaFoldDB" id="A0A9X5E9W8"/>
<accession>A0A9X5E9W8</accession>
<feature type="compositionally biased region" description="Basic and acidic residues" evidence="1">
    <location>
        <begin position="53"/>
        <end position="62"/>
    </location>
</feature>
<organism evidence="2 3">
    <name type="scientific">Scytonema millei VB511283</name>
    <dbReference type="NCBI Taxonomy" id="1245923"/>
    <lineage>
        <taxon>Bacteria</taxon>
        <taxon>Bacillati</taxon>
        <taxon>Cyanobacteriota</taxon>
        <taxon>Cyanophyceae</taxon>
        <taxon>Nostocales</taxon>
        <taxon>Scytonemataceae</taxon>
        <taxon>Scytonema</taxon>
    </lineage>
</organism>
<protein>
    <submittedName>
        <fullName evidence="2">Uncharacterized protein</fullName>
    </submittedName>
</protein>
<proteinExistence type="predicted"/>
<gene>
    <name evidence="2" type="ORF">QH73_0025620</name>
</gene>
<dbReference type="Proteomes" id="UP000031532">
    <property type="component" value="Unassembled WGS sequence"/>
</dbReference>
<dbReference type="RefSeq" id="WP_132867227.1">
    <property type="nucleotide sequence ID" value="NZ_JTJC03000017.1"/>
</dbReference>
<reference evidence="2 3" key="1">
    <citation type="journal article" date="2015" name="Genome Announc.">
        <title>Draft Genome Sequence of the Terrestrial Cyanobacterium Scytonema millei VB511283, Isolated from Eastern India.</title>
        <authorList>
            <person name="Sen D."/>
            <person name="Chandrababunaidu M.M."/>
            <person name="Singh D."/>
            <person name="Sanghi N."/>
            <person name="Ghorai A."/>
            <person name="Mishra G.P."/>
            <person name="Madduluri M."/>
            <person name="Adhikary S.P."/>
            <person name="Tripathy S."/>
        </authorList>
    </citation>
    <scope>NUCLEOTIDE SEQUENCE [LARGE SCALE GENOMIC DNA]</scope>
    <source>
        <strain evidence="2 3">VB511283</strain>
    </source>
</reference>
<feature type="compositionally biased region" description="Basic residues" evidence="1">
    <location>
        <begin position="22"/>
        <end position="33"/>
    </location>
</feature>
<keyword evidence="3" id="KW-1185">Reference proteome</keyword>